<reference evidence="2" key="1">
    <citation type="journal article" date="2015" name="Proc. Natl. Acad. Sci. U.S.A.">
        <title>Bacterial clade with the ribosomal RNA operon on a small plasmid rather than the chromosome.</title>
        <authorList>
            <person name="Anda M."/>
            <person name="Ohtsubo Y."/>
            <person name="Okubo T."/>
            <person name="Sugawara M."/>
            <person name="Nagata Y."/>
            <person name="Tsuda M."/>
            <person name="Minamisawa K."/>
            <person name="Mitsui H."/>
        </authorList>
    </citation>
    <scope>NUCLEOTIDE SEQUENCE</scope>
    <source>
        <strain evidence="2">DSM 21988</strain>
    </source>
</reference>
<proteinExistence type="predicted"/>
<protein>
    <submittedName>
        <fullName evidence="2">Uncharacterized protein</fullName>
    </submittedName>
</protein>
<dbReference type="AlphaFoldDB" id="A0A0P0YWC3"/>
<evidence type="ECO:0000313" key="2">
    <source>
        <dbReference type="EMBL" id="BAT25786.1"/>
    </source>
</evidence>
<name>A0A0P0YWC3_9HYPH</name>
<sequence>MDGGVGQMRPGHRGKMQECGGVRAARDGQNKPCRFRRMACGGKKRRGFAGADRAIVL</sequence>
<dbReference type="EMBL" id="LC066370">
    <property type="protein sequence ID" value="BAT25786.1"/>
    <property type="molecule type" value="Genomic_DNA"/>
</dbReference>
<feature type="region of interest" description="Disordered" evidence="1">
    <location>
        <begin position="1"/>
        <end position="27"/>
    </location>
</feature>
<accession>A0A0P0YWC3</accession>
<evidence type="ECO:0000256" key="1">
    <source>
        <dbReference type="SAM" id="MobiDB-lite"/>
    </source>
</evidence>
<organism evidence="2">
    <name type="scientific">Aureimonas altamirensis</name>
    <dbReference type="NCBI Taxonomy" id="370622"/>
    <lineage>
        <taxon>Bacteria</taxon>
        <taxon>Pseudomonadati</taxon>
        <taxon>Pseudomonadota</taxon>
        <taxon>Alphaproteobacteria</taxon>
        <taxon>Hyphomicrobiales</taxon>
        <taxon>Aurantimonadaceae</taxon>
        <taxon>Aureimonas</taxon>
    </lineage>
</organism>